<dbReference type="PROSITE" id="PS50156">
    <property type="entry name" value="SSD"/>
    <property type="match status" value="1"/>
</dbReference>
<dbReference type="InterPro" id="IPR053958">
    <property type="entry name" value="HMGCR/SNAP/NPC1-like_SSD"/>
</dbReference>
<feature type="transmembrane region" description="Helical" evidence="8">
    <location>
        <begin position="191"/>
        <end position="210"/>
    </location>
</feature>
<evidence type="ECO:0000256" key="1">
    <source>
        <dbReference type="ARBA" id="ARBA00004141"/>
    </source>
</evidence>
<evidence type="ECO:0000259" key="9">
    <source>
        <dbReference type="PROSITE" id="PS50156"/>
    </source>
</evidence>
<feature type="transmembrane region" description="Helical" evidence="8">
    <location>
        <begin position="1224"/>
        <end position="1245"/>
    </location>
</feature>
<dbReference type="FunFam" id="1.20.1640.10:FF:000031">
    <property type="entry name" value="PaTChed family"/>
    <property type="match status" value="1"/>
</dbReference>
<evidence type="ECO:0000256" key="4">
    <source>
        <dbReference type="ARBA" id="ARBA00022989"/>
    </source>
</evidence>
<dbReference type="GO" id="GO:0097108">
    <property type="term" value="F:hedgehog family protein binding"/>
    <property type="evidence" value="ECO:0007669"/>
    <property type="project" value="TreeGrafter"/>
</dbReference>
<dbReference type="GO" id="GO:0005119">
    <property type="term" value="F:smoothened binding"/>
    <property type="evidence" value="ECO:0007669"/>
    <property type="project" value="TreeGrafter"/>
</dbReference>
<evidence type="ECO:0000256" key="8">
    <source>
        <dbReference type="SAM" id="Phobius"/>
    </source>
</evidence>
<feature type="transmembrane region" description="Helical" evidence="8">
    <location>
        <begin position="1319"/>
        <end position="1346"/>
    </location>
</feature>
<evidence type="ECO:0000256" key="6">
    <source>
        <dbReference type="ARBA" id="ARBA00023180"/>
    </source>
</evidence>
<protein>
    <submittedName>
        <fullName evidence="10">Protein patched-like protein 1</fullName>
    </submittedName>
</protein>
<comment type="subcellular location">
    <subcellularLocation>
        <location evidence="1">Membrane</location>
        <topology evidence="1">Multi-pass membrane protein</topology>
    </subcellularLocation>
</comment>
<dbReference type="GO" id="GO:0018996">
    <property type="term" value="P:molting cycle, collagen and cuticulin-based cuticle"/>
    <property type="evidence" value="ECO:0007669"/>
    <property type="project" value="UniProtKB-ARBA"/>
</dbReference>
<evidence type="ECO:0000256" key="2">
    <source>
        <dbReference type="ARBA" id="ARBA00005585"/>
    </source>
</evidence>
<keyword evidence="5 8" id="KW-0472">Membrane</keyword>
<dbReference type="PANTHER" id="PTHR46022:SF1">
    <property type="entry name" value="PROTEIN PATCHED"/>
    <property type="match status" value="1"/>
</dbReference>
<dbReference type="SUPFAM" id="SSF82866">
    <property type="entry name" value="Multidrug efflux transporter AcrB transmembrane domain"/>
    <property type="match status" value="2"/>
</dbReference>
<evidence type="ECO:0000256" key="5">
    <source>
        <dbReference type="ARBA" id="ARBA00023136"/>
    </source>
</evidence>
<feature type="transmembrane region" description="Helical" evidence="8">
    <location>
        <begin position="670"/>
        <end position="690"/>
    </location>
</feature>
<accession>A0A0V1JJY2</accession>
<evidence type="ECO:0000256" key="3">
    <source>
        <dbReference type="ARBA" id="ARBA00022692"/>
    </source>
</evidence>
<dbReference type="EMBL" id="JYDV01000093">
    <property type="protein sequence ID" value="KRZ35286.1"/>
    <property type="molecule type" value="Genomic_DNA"/>
</dbReference>
<evidence type="ECO:0000313" key="10">
    <source>
        <dbReference type="EMBL" id="KRZ35286.1"/>
    </source>
</evidence>
<feature type="transmembrane region" description="Helical" evidence="8">
    <location>
        <begin position="738"/>
        <end position="757"/>
    </location>
</feature>
<evidence type="ECO:0000256" key="7">
    <source>
        <dbReference type="SAM" id="MobiDB-lite"/>
    </source>
</evidence>
<dbReference type="Pfam" id="PF12349">
    <property type="entry name" value="Sterol-sensing"/>
    <property type="match status" value="1"/>
</dbReference>
<feature type="transmembrane region" description="Helical" evidence="8">
    <location>
        <begin position="1199"/>
        <end position="1219"/>
    </location>
</feature>
<dbReference type="Proteomes" id="UP000054826">
    <property type="component" value="Unassembled WGS sequence"/>
</dbReference>
<dbReference type="Gene3D" id="1.20.1640.10">
    <property type="entry name" value="Multidrug efflux transporter AcrB transmembrane domain"/>
    <property type="match status" value="2"/>
</dbReference>
<feature type="transmembrane region" description="Helical" evidence="8">
    <location>
        <begin position="1293"/>
        <end position="1313"/>
    </location>
</feature>
<reference evidence="10 11" key="1">
    <citation type="submission" date="2015-01" db="EMBL/GenBank/DDBJ databases">
        <title>Evolution of Trichinella species and genotypes.</title>
        <authorList>
            <person name="Korhonen P.K."/>
            <person name="Edoardo P."/>
            <person name="Giuseppe L.R."/>
            <person name="Gasser R.B."/>
        </authorList>
    </citation>
    <scope>NUCLEOTIDE SEQUENCE [LARGE SCALE GENOMIC DNA]</scope>
    <source>
        <strain evidence="10">ISS176</strain>
    </source>
</reference>
<feature type="transmembrane region" description="Helical" evidence="8">
    <location>
        <begin position="809"/>
        <end position="827"/>
    </location>
</feature>
<feature type="transmembrane region" description="Helical" evidence="8">
    <location>
        <begin position="1257"/>
        <end position="1281"/>
    </location>
</feature>
<keyword evidence="6" id="KW-0325">Glycoprotein</keyword>
<dbReference type="GO" id="GO:0008158">
    <property type="term" value="F:hedgehog receptor activity"/>
    <property type="evidence" value="ECO:0007669"/>
    <property type="project" value="TreeGrafter"/>
</dbReference>
<dbReference type="PANTHER" id="PTHR46022">
    <property type="entry name" value="PROTEIN PATCHED"/>
    <property type="match status" value="1"/>
</dbReference>
<feature type="transmembrane region" description="Helical" evidence="8">
    <location>
        <begin position="34"/>
        <end position="51"/>
    </location>
</feature>
<organism evidence="10 11">
    <name type="scientific">Trichinella pseudospiralis</name>
    <name type="common">Parasitic roundworm</name>
    <dbReference type="NCBI Taxonomy" id="6337"/>
    <lineage>
        <taxon>Eukaryota</taxon>
        <taxon>Metazoa</taxon>
        <taxon>Ecdysozoa</taxon>
        <taxon>Nematoda</taxon>
        <taxon>Enoplea</taxon>
        <taxon>Dorylaimia</taxon>
        <taxon>Trichinellida</taxon>
        <taxon>Trichinellidae</taxon>
        <taxon>Trichinella</taxon>
    </lineage>
</organism>
<keyword evidence="4 8" id="KW-1133">Transmembrane helix</keyword>
<feature type="transmembrane region" description="Helical" evidence="8">
    <location>
        <begin position="777"/>
        <end position="797"/>
    </location>
</feature>
<feature type="domain" description="SSD" evidence="9">
    <location>
        <begin position="671"/>
        <end position="830"/>
    </location>
</feature>
<gene>
    <name evidence="10" type="primary">ptc-1</name>
    <name evidence="10" type="ORF">T4C_13348</name>
</gene>
<feature type="region of interest" description="Disordered" evidence="7">
    <location>
        <begin position="854"/>
        <end position="892"/>
    </location>
</feature>
<feature type="compositionally biased region" description="Low complexity" evidence="7">
    <location>
        <begin position="874"/>
        <end position="885"/>
    </location>
</feature>
<feature type="transmembrane region" description="Helical" evidence="8">
    <location>
        <begin position="702"/>
        <end position="726"/>
    </location>
</feature>
<feature type="transmembrane region" description="Helical" evidence="8">
    <location>
        <begin position="1522"/>
        <end position="1541"/>
    </location>
</feature>
<dbReference type="InterPro" id="IPR000731">
    <property type="entry name" value="SSD"/>
</dbReference>
<name>A0A0V1JJY2_TRIPS</name>
<dbReference type="GO" id="GO:0045879">
    <property type="term" value="P:negative regulation of smoothened signaling pathway"/>
    <property type="evidence" value="ECO:0007669"/>
    <property type="project" value="TreeGrafter"/>
</dbReference>
<feature type="non-terminal residue" evidence="10">
    <location>
        <position position="1"/>
    </location>
</feature>
<evidence type="ECO:0000313" key="11">
    <source>
        <dbReference type="Proteomes" id="UP000054826"/>
    </source>
</evidence>
<sequence>LHLHKSAISTVVAGFLCLRLRYKPNQLNICKANIYIYIYIYIYICYIYVYMDVNTDRGKTASAPVADAESGRFTSRSISNAASIVKQMGRAKLCLYDRELQRMLPAQVAPPLQPRCISRLGRLPSDMLQIDTSKWGEEFRRRPSWVDAGMALRLIQSDKAKGNKPALWIRMLLQRGMLSLGHRIQRHAGQVLFFGLLLLSICCIGLRLVAFETDMEKLWIEKGGRLEEERNFLSENSVRLPNGKLRSVEHSDNTDEVMVANTGDAFLILIQTPRKGQNNILTKDDLLLHEKVVSEMGRMTISLFGETWGLEDICFRPPSPSIEGAMSEIIKVLLDKIIPCTLITPLDCFWDGSKPLGPNPPLKIGAEIQTFVPSLQDQVTWKTLNPQGVIDDIKTLGIFDISIFDNFLERSGISSAYQHRPCIEPLDPECPSTAPNYINLCPVVEKFLMWNLKAKQYSFPNITMDIEKLLMGNDTTDSTEPMTTAKPQETSMYEQEYNTFEEMFGSIREKPVMTEPKICRLFKENVRSLLLANETLGRQFLPAAAFTNYSKIMTGGCRGYAENFMKWPEDLIIGGITKKDGIIQTAEALQTVFMMSSAAEVYERFASSHGESTLARVNWSIENAQSVLTAWQRNFSNLIYDYANNTSENRQVHPMSGTSINDMLEMFSELNPTVMIVGYVLMVFYASFSLCSTDDGGVASGVGLAVCGCILVTISSLAGLGCSMLLGVKFNPTTTQVVPFLSLGLGVDDMFLLLHNYRDIARQYQVDQIGMLLKETGLSALLTSVNNILAFLVGALLPIPALRSFCIQVALVLLLNAITILTIYPALMTFDLARRKRRLLDVFCCIRAPQPKSRLNSRAEPVSPYEKVNSGQMNKSNNSSSVSKSPVGDNEPKRRRCYLTGITVENFLKYIYGPLITRTPVKIGIVVFNLVLVALSIDGVTKISLGLELTDLIPKHTAPYGFLAAREAYFSFFPFSAVLKGPMDIPHKQRLIREYRSAIGDIDYVIRHDGQPSEKYWLSMMTEWLVSLQQKFDEDWQKGYINRSGVISTLVSNDAKLAYKLLCNQGDILDCGRVGTTRLIDREGLINPDGFYNYLTAWFNLDQMSYYISQANFYPQPPIWYNTDHIRSDTDNKIPPAVCPTVSHIPFFVTNLVDTASVVDLINKVRSICEEYTAMGLPNFPEGLPFNFWEHYVHLNRNLLLALLMISASVFVIVSLLLFSPWTALLVVTVVDLMVFELAGFMGMIGLKMNPVSAVTLITAVGIGVEFTVHMSLSFLTALGSRDQRVQMAVDHMFVPVLHGGLSTLLGLIMLAFSEFEFIVNYFFLVMSCLILLGIINGLFLFPVLLSWLGPPGEVRTIDGSDSLPPPSPSLVAKQLASLSKKSNQGAYFGLARASQKGYRRQSDMSLSTITEERTPPSSATPQVMTITPVQVIIHSKRSSIGIAGNNSPAVEVTASNMTPRIHSSLPNVTNDVTQMENAEGGRLNRFSNAFTRFGNSIRRSLGHQSQQKPQKSFFNVKSSIVFQKLLCVKICFFGVLISANTLELNAQLANEFQKYIFLLIICFLLPVLFCETEMKQSFIITS</sequence>
<dbReference type="GO" id="GO:0005886">
    <property type="term" value="C:plasma membrane"/>
    <property type="evidence" value="ECO:0007669"/>
    <property type="project" value="TreeGrafter"/>
</dbReference>
<keyword evidence="3 8" id="KW-0812">Transmembrane</keyword>
<comment type="caution">
    <text evidence="10">The sequence shown here is derived from an EMBL/GenBank/DDBJ whole genome shotgun (WGS) entry which is preliminary data.</text>
</comment>
<proteinExistence type="inferred from homology"/>
<feature type="transmembrane region" description="Helical" evidence="8">
    <location>
        <begin position="1553"/>
        <end position="1571"/>
    </location>
</feature>
<comment type="similarity">
    <text evidence="2">Belongs to the patched family.</text>
</comment>